<accession>A0ACB8UTZ3</accession>
<comment type="caution">
    <text evidence="1">The sequence shown here is derived from an EMBL/GenBank/DDBJ whole genome shotgun (WGS) entry which is preliminary data.</text>
</comment>
<protein>
    <submittedName>
        <fullName evidence="1">Uncharacterized protein</fullName>
    </submittedName>
</protein>
<gene>
    <name evidence="1" type="ORF">LOY88_004388</name>
</gene>
<dbReference type="EMBL" id="JALBCA010000066">
    <property type="protein sequence ID" value="KAI2384865.1"/>
    <property type="molecule type" value="Genomic_DNA"/>
</dbReference>
<organism evidence="1">
    <name type="scientific">Ophidiomyces ophidiicola</name>
    <dbReference type="NCBI Taxonomy" id="1387563"/>
    <lineage>
        <taxon>Eukaryota</taxon>
        <taxon>Fungi</taxon>
        <taxon>Dikarya</taxon>
        <taxon>Ascomycota</taxon>
        <taxon>Pezizomycotina</taxon>
        <taxon>Eurotiomycetes</taxon>
        <taxon>Eurotiomycetidae</taxon>
        <taxon>Onygenales</taxon>
        <taxon>Onygenaceae</taxon>
        <taxon>Ophidiomyces</taxon>
    </lineage>
</organism>
<evidence type="ECO:0000313" key="1">
    <source>
        <dbReference type="EMBL" id="KAI2384865.1"/>
    </source>
</evidence>
<reference evidence="1" key="1">
    <citation type="journal article" date="2022" name="bioRxiv">
        <title>Population genetic analysis of Ophidiomyces ophidiicola, the causative agent of snake fungal disease, indicates recent introductions to the USA.</title>
        <authorList>
            <person name="Ladner J.T."/>
            <person name="Palmer J.M."/>
            <person name="Ettinger C.L."/>
            <person name="Stajich J.E."/>
            <person name="Farrell T.M."/>
            <person name="Glorioso B.M."/>
            <person name="Lawson B."/>
            <person name="Price S.J."/>
            <person name="Stengle A.G."/>
            <person name="Grear D.A."/>
            <person name="Lorch J.M."/>
        </authorList>
    </citation>
    <scope>NUCLEOTIDE SEQUENCE</scope>
    <source>
        <strain evidence="1">NWHC 24266-5</strain>
    </source>
</reference>
<sequence length="97" mass="11402">MLDKSTQAIRKELRALHDVIMAPYREQRRDKARAAANIGVKKRRLAIAAKDDLRSAREAPRVTDAVKVEEEWEEEDCRERLSYKRRGLRSGWAQVRR</sequence>
<proteinExistence type="predicted"/>
<name>A0ACB8UTZ3_9EURO</name>